<accession>A0A1T4NUP8</accession>
<evidence type="ECO:0000313" key="1">
    <source>
        <dbReference type="EMBL" id="SJZ82999.1"/>
    </source>
</evidence>
<proteinExistence type="predicted"/>
<reference evidence="2" key="1">
    <citation type="submission" date="2017-02" db="EMBL/GenBank/DDBJ databases">
        <authorList>
            <person name="Varghese N."/>
            <person name="Submissions S."/>
        </authorList>
    </citation>
    <scope>NUCLEOTIDE SEQUENCE [LARGE SCALE GENOMIC DNA]</scope>
    <source>
        <strain evidence="2">DSM 22224</strain>
    </source>
</reference>
<sequence length="41" mass="5007">MLGFELIFHKKRYKLKLSMFAISLSSHNYFRHKIFVPDIYS</sequence>
<name>A0A1T4NUP8_9BACT</name>
<dbReference type="AlphaFoldDB" id="A0A1T4NUP8"/>
<organism evidence="1 2">
    <name type="scientific">Chitinophaga eiseniae</name>
    <dbReference type="NCBI Taxonomy" id="634771"/>
    <lineage>
        <taxon>Bacteria</taxon>
        <taxon>Pseudomonadati</taxon>
        <taxon>Bacteroidota</taxon>
        <taxon>Chitinophagia</taxon>
        <taxon>Chitinophagales</taxon>
        <taxon>Chitinophagaceae</taxon>
        <taxon>Chitinophaga</taxon>
    </lineage>
</organism>
<protein>
    <submittedName>
        <fullName evidence="1">Uncharacterized protein</fullName>
    </submittedName>
</protein>
<keyword evidence="2" id="KW-1185">Reference proteome</keyword>
<evidence type="ECO:0000313" key="2">
    <source>
        <dbReference type="Proteomes" id="UP000190367"/>
    </source>
</evidence>
<gene>
    <name evidence="1" type="ORF">SAMN04488128_1011766</name>
</gene>
<dbReference type="EMBL" id="FUWZ01000001">
    <property type="protein sequence ID" value="SJZ82999.1"/>
    <property type="molecule type" value="Genomic_DNA"/>
</dbReference>
<dbReference type="Proteomes" id="UP000190367">
    <property type="component" value="Unassembled WGS sequence"/>
</dbReference>